<accession>A0A2T0M0K4</accession>
<dbReference type="EMBL" id="PVNH01000002">
    <property type="protein sequence ID" value="PRX50122.1"/>
    <property type="molecule type" value="Genomic_DNA"/>
</dbReference>
<keyword evidence="2" id="KW-0288">FMN</keyword>
<dbReference type="Gene3D" id="3.20.20.70">
    <property type="entry name" value="Aldolase class I"/>
    <property type="match status" value="1"/>
</dbReference>
<reference evidence="4 5" key="1">
    <citation type="submission" date="2018-03" db="EMBL/GenBank/DDBJ databases">
        <title>Genomic Encyclopedia of Type Strains, Phase III (KMG-III): the genomes of soil and plant-associated and newly described type strains.</title>
        <authorList>
            <person name="Whitman W."/>
        </authorList>
    </citation>
    <scope>NUCLEOTIDE SEQUENCE [LARGE SCALE GENOMIC DNA]</scope>
    <source>
        <strain evidence="4 5">CGMCC 4.7125</strain>
    </source>
</reference>
<keyword evidence="3" id="KW-0560">Oxidoreductase</keyword>
<dbReference type="AlphaFoldDB" id="A0A2T0M0K4"/>
<dbReference type="SUPFAM" id="SSF51412">
    <property type="entry name" value="Inosine monophosphate dehydrogenase (IMPDH)"/>
    <property type="match status" value="1"/>
</dbReference>
<evidence type="ECO:0000256" key="3">
    <source>
        <dbReference type="ARBA" id="ARBA00023002"/>
    </source>
</evidence>
<dbReference type="GO" id="GO:0018580">
    <property type="term" value="F:nitronate monooxygenase activity"/>
    <property type="evidence" value="ECO:0007669"/>
    <property type="project" value="InterPro"/>
</dbReference>
<sequence length="335" mass="35024">MIRTRLTELLGIQYPVVSAPMGAVAGGRLASAVTAAGGLGLVGVSYGDPAFVEREMPLAAEGGGVWGAGCVMFTFDDRPGLWDRVLDFAPPVVALSFGDDSQVRRYVRQARDAGSHVAVQVHDLGQAVTAVDAGATMVIAQGAEAGGHHKERASLPLIPAVVDRVGDAVPVIAAGGVCDGRGLAACLALGADGVMLGTRFVATDESLASPGTVRVLLRAGAADTVVTRVFDIVRGIPWDHRYRARAVANDFTRRWTGREAELSARRAELESSWSRAVEEDDVTQRQMLAGEVVDLVSDVRPAGAVVRDIVGEAMAVLHRLSSGETATNLIHAGES</sequence>
<dbReference type="Pfam" id="PF03060">
    <property type="entry name" value="NMO"/>
    <property type="match status" value="2"/>
</dbReference>
<comment type="caution">
    <text evidence="4">The sequence shown here is derived from an EMBL/GenBank/DDBJ whole genome shotgun (WGS) entry which is preliminary data.</text>
</comment>
<name>A0A2T0M0K4_9PSEU</name>
<dbReference type="RefSeq" id="WP_219927132.1">
    <property type="nucleotide sequence ID" value="NZ_PVNH01000002.1"/>
</dbReference>
<dbReference type="Proteomes" id="UP000238362">
    <property type="component" value="Unassembled WGS sequence"/>
</dbReference>
<protein>
    <submittedName>
        <fullName evidence="4">Nitronate monooxygenase</fullName>
    </submittedName>
</protein>
<evidence type="ECO:0000256" key="2">
    <source>
        <dbReference type="ARBA" id="ARBA00022643"/>
    </source>
</evidence>
<proteinExistence type="predicted"/>
<evidence type="ECO:0000313" key="4">
    <source>
        <dbReference type="EMBL" id="PRX50122.1"/>
    </source>
</evidence>
<keyword evidence="4" id="KW-0503">Monooxygenase</keyword>
<keyword evidence="1" id="KW-0285">Flavoprotein</keyword>
<gene>
    <name evidence="4" type="ORF">B0I33_102240</name>
</gene>
<keyword evidence="5" id="KW-1185">Reference proteome</keyword>
<evidence type="ECO:0000313" key="5">
    <source>
        <dbReference type="Proteomes" id="UP000238362"/>
    </source>
</evidence>
<dbReference type="CDD" id="cd04730">
    <property type="entry name" value="NPD_like"/>
    <property type="match status" value="1"/>
</dbReference>
<evidence type="ECO:0000256" key="1">
    <source>
        <dbReference type="ARBA" id="ARBA00022630"/>
    </source>
</evidence>
<organism evidence="4 5">
    <name type="scientific">Prauserella shujinwangii</name>
    <dbReference type="NCBI Taxonomy" id="1453103"/>
    <lineage>
        <taxon>Bacteria</taxon>
        <taxon>Bacillati</taxon>
        <taxon>Actinomycetota</taxon>
        <taxon>Actinomycetes</taxon>
        <taxon>Pseudonocardiales</taxon>
        <taxon>Pseudonocardiaceae</taxon>
        <taxon>Prauserella</taxon>
    </lineage>
</organism>
<dbReference type="PANTHER" id="PTHR32332">
    <property type="entry name" value="2-NITROPROPANE DIOXYGENASE"/>
    <property type="match status" value="1"/>
</dbReference>
<dbReference type="InterPro" id="IPR013785">
    <property type="entry name" value="Aldolase_TIM"/>
</dbReference>
<dbReference type="PANTHER" id="PTHR32332:SF31">
    <property type="entry name" value="2-NITROPROPANE DIOXYGENASE FAMILY, PUTATIVE (AFU_ORTHOLOGUE AFUA_2G09850)-RELATED"/>
    <property type="match status" value="1"/>
</dbReference>
<dbReference type="InterPro" id="IPR004136">
    <property type="entry name" value="NMO"/>
</dbReference>